<dbReference type="EMBL" id="CM018044">
    <property type="protein sequence ID" value="KAA8529723.1"/>
    <property type="molecule type" value="Genomic_DNA"/>
</dbReference>
<dbReference type="AlphaFoldDB" id="A0A5J5AFF1"/>
<dbReference type="PANTHER" id="PTHR47459">
    <property type="entry name" value="KINESIN LIGHT CHAIN-RELATED"/>
    <property type="match status" value="1"/>
</dbReference>
<sequence length="349" mass="39717">MRRASSTVLCHLARYTRTSVSLSKNFITHFSSLTTTTTTSPANEYYHNHPSPTHLKTCNKSNALVFSKIKTKQFQAYPSQNSNTLVKQQPPQVSSRQRKIKERSQLEEDLESANTTEDMLKAFKDMEASFDERENCSVSFFLVSPGLGFSQNQSATMAEIGKMKLETRWQPLLRGGQISRGKQFPLAIEVARKAVVAPIRNRAFNRSKAVSVNKLRYHIRLEVIDGNDKATVILFDELATSLIGCTVSDYITQYARVTHSTTGQTLTIIAQGIEVARGDNFEKVNEEEKYETKKKRKLKKKIVEAIDEVEPISIDDENINNFKPNEKEPIEIEDDENLKDFYKKQKQVP</sequence>
<evidence type="ECO:0000256" key="1">
    <source>
        <dbReference type="SAM" id="MobiDB-lite"/>
    </source>
</evidence>
<protein>
    <recommendedName>
        <fullName evidence="4">Replication factor A C-terminal domain-containing protein</fullName>
    </recommendedName>
</protein>
<organism evidence="2 3">
    <name type="scientific">Nyssa sinensis</name>
    <dbReference type="NCBI Taxonomy" id="561372"/>
    <lineage>
        <taxon>Eukaryota</taxon>
        <taxon>Viridiplantae</taxon>
        <taxon>Streptophyta</taxon>
        <taxon>Embryophyta</taxon>
        <taxon>Tracheophyta</taxon>
        <taxon>Spermatophyta</taxon>
        <taxon>Magnoliopsida</taxon>
        <taxon>eudicotyledons</taxon>
        <taxon>Gunneridae</taxon>
        <taxon>Pentapetalae</taxon>
        <taxon>asterids</taxon>
        <taxon>Cornales</taxon>
        <taxon>Nyssaceae</taxon>
        <taxon>Nyssa</taxon>
    </lineage>
</organism>
<feature type="region of interest" description="Disordered" evidence="1">
    <location>
        <begin position="80"/>
        <end position="99"/>
    </location>
</feature>
<evidence type="ECO:0000313" key="3">
    <source>
        <dbReference type="Proteomes" id="UP000325577"/>
    </source>
</evidence>
<name>A0A5J5AFF1_9ASTE</name>
<dbReference type="Proteomes" id="UP000325577">
    <property type="component" value="Linkage Group LG20"/>
</dbReference>
<proteinExistence type="predicted"/>
<keyword evidence="3" id="KW-1185">Reference proteome</keyword>
<dbReference type="PANTHER" id="PTHR47459:SF1">
    <property type="entry name" value="KINESIN LIGHT CHAIN-RELATED"/>
    <property type="match status" value="1"/>
</dbReference>
<reference evidence="2 3" key="1">
    <citation type="submission" date="2019-09" db="EMBL/GenBank/DDBJ databases">
        <title>A chromosome-level genome assembly of the Chinese tupelo Nyssa sinensis.</title>
        <authorList>
            <person name="Yang X."/>
            <person name="Kang M."/>
            <person name="Yang Y."/>
            <person name="Xiong H."/>
            <person name="Wang M."/>
            <person name="Zhang Z."/>
            <person name="Wang Z."/>
            <person name="Wu H."/>
            <person name="Ma T."/>
            <person name="Liu J."/>
            <person name="Xi Z."/>
        </authorList>
    </citation>
    <scope>NUCLEOTIDE SEQUENCE [LARGE SCALE GENOMIC DNA]</scope>
    <source>
        <strain evidence="2">J267</strain>
        <tissue evidence="2">Leaf</tissue>
    </source>
</reference>
<feature type="compositionally biased region" description="Polar residues" evidence="1">
    <location>
        <begin position="80"/>
        <end position="95"/>
    </location>
</feature>
<gene>
    <name evidence="2" type="ORF">F0562_034177</name>
</gene>
<evidence type="ECO:0008006" key="4">
    <source>
        <dbReference type="Google" id="ProtNLM"/>
    </source>
</evidence>
<dbReference type="OrthoDB" id="1304083at2759"/>
<evidence type="ECO:0000313" key="2">
    <source>
        <dbReference type="EMBL" id="KAA8529723.1"/>
    </source>
</evidence>
<dbReference type="Gene3D" id="2.40.50.140">
    <property type="entry name" value="Nucleic acid-binding proteins"/>
    <property type="match status" value="1"/>
</dbReference>
<accession>A0A5J5AFF1</accession>
<dbReference type="InterPro" id="IPR012340">
    <property type="entry name" value="NA-bd_OB-fold"/>
</dbReference>